<evidence type="ECO:0000256" key="4">
    <source>
        <dbReference type="ARBA" id="ARBA00022741"/>
    </source>
</evidence>
<evidence type="ECO:0000256" key="1">
    <source>
        <dbReference type="ARBA" id="ARBA00012519"/>
    </source>
</evidence>
<dbReference type="InterPro" id="IPR014729">
    <property type="entry name" value="Rossmann-like_a/b/a_fold"/>
</dbReference>
<dbReference type="InterPro" id="IPR029056">
    <property type="entry name" value="Ribokinase-like"/>
</dbReference>
<dbReference type="SUPFAM" id="SSF53613">
    <property type="entry name" value="Ribokinase-like"/>
    <property type="match status" value="1"/>
</dbReference>
<name>A0ABP3L741_9ACTN</name>
<gene>
    <name evidence="11" type="primary">hldE</name>
    <name evidence="11" type="ORF">GCM10009544_62220</name>
</gene>
<comment type="catalytic activity">
    <reaction evidence="8">
        <text>D-glycero-beta-D-manno-heptose 1-phosphate + ATP + H(+) = ADP-D-glycero-beta-D-manno-heptose + diphosphate</text>
        <dbReference type="Rhea" id="RHEA:27465"/>
        <dbReference type="ChEBI" id="CHEBI:15378"/>
        <dbReference type="ChEBI" id="CHEBI:30616"/>
        <dbReference type="ChEBI" id="CHEBI:33019"/>
        <dbReference type="ChEBI" id="CHEBI:59967"/>
        <dbReference type="ChEBI" id="CHEBI:61593"/>
        <dbReference type="EC" id="2.7.7.70"/>
    </reaction>
</comment>
<dbReference type="EMBL" id="BAAAHB010000134">
    <property type="protein sequence ID" value="GAA0493373.1"/>
    <property type="molecule type" value="Genomic_DNA"/>
</dbReference>
<dbReference type="Gene3D" id="3.40.1190.20">
    <property type="match status" value="1"/>
</dbReference>
<dbReference type="Pfam" id="PF00294">
    <property type="entry name" value="PfkB"/>
    <property type="match status" value="1"/>
</dbReference>
<feature type="domain" description="Carbohydrate kinase PfkB" evidence="9">
    <location>
        <begin position="17"/>
        <end position="319"/>
    </location>
</feature>
<reference evidence="12" key="1">
    <citation type="journal article" date="2019" name="Int. J. Syst. Evol. Microbiol.">
        <title>The Global Catalogue of Microorganisms (GCM) 10K type strain sequencing project: providing services to taxonomists for standard genome sequencing and annotation.</title>
        <authorList>
            <consortium name="The Broad Institute Genomics Platform"/>
            <consortium name="The Broad Institute Genome Sequencing Center for Infectious Disease"/>
            <person name="Wu L."/>
            <person name="Ma J."/>
        </authorList>
    </citation>
    <scope>NUCLEOTIDE SEQUENCE [LARGE SCALE GENOMIC DNA]</scope>
    <source>
        <strain evidence="12">JCM 10649</strain>
    </source>
</reference>
<comment type="caution">
    <text evidence="11">The sequence shown here is derived from an EMBL/GenBank/DDBJ whole genome shotgun (WGS) entry which is preliminary data.</text>
</comment>
<accession>A0ABP3L741</accession>
<dbReference type="Proteomes" id="UP001499895">
    <property type="component" value="Unassembled WGS sequence"/>
</dbReference>
<dbReference type="NCBIfam" id="TIGR00125">
    <property type="entry name" value="cyt_tran_rel"/>
    <property type="match status" value="1"/>
</dbReference>
<evidence type="ECO:0000313" key="11">
    <source>
        <dbReference type="EMBL" id="GAA0493373.1"/>
    </source>
</evidence>
<dbReference type="InterPro" id="IPR011611">
    <property type="entry name" value="PfkB_dom"/>
</dbReference>
<keyword evidence="5" id="KW-0067">ATP-binding</keyword>
<evidence type="ECO:0000256" key="3">
    <source>
        <dbReference type="ARBA" id="ARBA00022695"/>
    </source>
</evidence>
<protein>
    <recommendedName>
        <fullName evidence="1">D-glycero-beta-D-manno-heptose 1-phosphate adenylyltransferase</fullName>
        <ecNumber evidence="1">2.7.7.70</ecNumber>
    </recommendedName>
</protein>
<dbReference type="PANTHER" id="PTHR46969:SF1">
    <property type="entry name" value="BIFUNCTIONAL PROTEIN HLDE"/>
    <property type="match status" value="1"/>
</dbReference>
<dbReference type="NCBIfam" id="TIGR02199">
    <property type="entry name" value="rfaE_dom_II"/>
    <property type="match status" value="1"/>
</dbReference>
<keyword evidence="6" id="KW-0511">Multifunctional enzyme</keyword>
<keyword evidence="2" id="KW-0808">Transferase</keyword>
<evidence type="ECO:0000259" key="10">
    <source>
        <dbReference type="Pfam" id="PF01467"/>
    </source>
</evidence>
<keyword evidence="4" id="KW-0547">Nucleotide-binding</keyword>
<evidence type="ECO:0000259" key="9">
    <source>
        <dbReference type="Pfam" id="PF00294"/>
    </source>
</evidence>
<feature type="domain" description="Cytidyltransferase-like" evidence="10">
    <location>
        <begin position="356"/>
        <end position="482"/>
    </location>
</feature>
<dbReference type="Pfam" id="PF01467">
    <property type="entry name" value="CTP_transf_like"/>
    <property type="match status" value="1"/>
</dbReference>
<evidence type="ECO:0000256" key="7">
    <source>
        <dbReference type="ARBA" id="ARBA00023277"/>
    </source>
</evidence>
<dbReference type="Gene3D" id="3.40.50.620">
    <property type="entry name" value="HUPs"/>
    <property type="match status" value="1"/>
</dbReference>
<evidence type="ECO:0000313" key="12">
    <source>
        <dbReference type="Proteomes" id="UP001499895"/>
    </source>
</evidence>
<proteinExistence type="predicted"/>
<dbReference type="EC" id="2.7.7.70" evidence="1"/>
<evidence type="ECO:0000256" key="2">
    <source>
        <dbReference type="ARBA" id="ARBA00022679"/>
    </source>
</evidence>
<organism evidence="11 12">
    <name type="scientific">Streptomyces stramineus</name>
    <dbReference type="NCBI Taxonomy" id="173861"/>
    <lineage>
        <taxon>Bacteria</taxon>
        <taxon>Bacillati</taxon>
        <taxon>Actinomycetota</taxon>
        <taxon>Actinomycetes</taxon>
        <taxon>Kitasatosporales</taxon>
        <taxon>Streptomycetaceae</taxon>
        <taxon>Streptomyces</taxon>
    </lineage>
</organism>
<dbReference type="GO" id="GO:0016301">
    <property type="term" value="F:kinase activity"/>
    <property type="evidence" value="ECO:0007669"/>
    <property type="project" value="UniProtKB-KW"/>
</dbReference>
<dbReference type="RefSeq" id="WP_344097299.1">
    <property type="nucleotide sequence ID" value="NZ_BAAAHB010000134.1"/>
</dbReference>
<sequence length="498" mass="51892">MNTDLPGLLDKVAGLRVLVVGDVILDTYLRGVTSGLCRESPVPAVGLTSHLHQCGAAANVAVNLRALGAEPVLLSVTGDDPAGRRLRAALRAEGLDTGAVAADPARTTVTRRRVIADGQMLLRLDEGAEQPLAAAGDRLAALADRLLPTVDAVIVSDYGYGVCGPALVAHLAARRDSGPPTLVVDSRHPDRFTALRASAVKPNYDEALRLLEDTGPLPGPARADRLASFGEELLALTGADRVALTLDAEGSLLFERGRPPVRTFARGTEVPTTATVGAGDTFTAALTLALAAGADSAVAAELASAAAGTVVGKPGTSKCAVDELRRALGDTGKIRRSGTLPDWLLDLAGRGRRVVFTNGCFDLLHGGHVSCLSRAKDLGDLLVVGVNSDDSVRRLKGPQRPVTTLPERLRVLAALSCVDYVVPFDDDSPVALIGALKPDVYVKGGDYTMATLPEAPLVERLGGVVHLMPTVADTSTTDIIRRIHALRAPGEPGEGEQR</sequence>
<dbReference type="GO" id="GO:0016779">
    <property type="term" value="F:nucleotidyltransferase activity"/>
    <property type="evidence" value="ECO:0007669"/>
    <property type="project" value="UniProtKB-KW"/>
</dbReference>
<dbReference type="InterPro" id="IPR004821">
    <property type="entry name" value="Cyt_trans-like"/>
</dbReference>
<dbReference type="PANTHER" id="PTHR46969">
    <property type="entry name" value="BIFUNCTIONAL PROTEIN HLDE"/>
    <property type="match status" value="1"/>
</dbReference>
<evidence type="ECO:0000256" key="8">
    <source>
        <dbReference type="ARBA" id="ARBA00047428"/>
    </source>
</evidence>
<evidence type="ECO:0000256" key="6">
    <source>
        <dbReference type="ARBA" id="ARBA00023268"/>
    </source>
</evidence>
<keyword evidence="12" id="KW-1185">Reference proteome</keyword>
<keyword evidence="7" id="KW-0119">Carbohydrate metabolism</keyword>
<dbReference type="InterPro" id="IPR011914">
    <property type="entry name" value="RfaE_dom_II"/>
</dbReference>
<dbReference type="SUPFAM" id="SSF52374">
    <property type="entry name" value="Nucleotidylyl transferase"/>
    <property type="match status" value="1"/>
</dbReference>
<evidence type="ECO:0000256" key="5">
    <source>
        <dbReference type="ARBA" id="ARBA00022840"/>
    </source>
</evidence>
<keyword evidence="3 11" id="KW-0548">Nucleotidyltransferase</keyword>
<keyword evidence="11" id="KW-0418">Kinase</keyword>